<gene>
    <name evidence="5" type="ORF">DZG00_03130</name>
</gene>
<dbReference type="InterPro" id="IPR036926">
    <property type="entry name" value="Thymidate_synth/dCMP_Mease_sf"/>
</dbReference>
<keyword evidence="2" id="KW-0489">Methyltransferase</keyword>
<keyword evidence="6" id="KW-1185">Reference proteome</keyword>
<dbReference type="PANTHER" id="PTHR11548:SF9">
    <property type="entry name" value="THYMIDYLATE SYNTHASE"/>
    <property type="match status" value="1"/>
</dbReference>
<accession>A0A399TCR1</accession>
<dbReference type="PRINTS" id="PR00108">
    <property type="entry name" value="THYMDSNTHASE"/>
</dbReference>
<evidence type="ECO:0000259" key="4">
    <source>
        <dbReference type="Pfam" id="PF00303"/>
    </source>
</evidence>
<sequence>MSLTLTNPLARMSRSANRGRLFSALGELTWYLDGSSDPAHILYYLPRYGEAVGEYGGSYGPRLFGLGNNAQIHGVIAQLTSSPSTRKAVVQLYDRDDVHGNPRDVPCTCTLQFFVRNGRVDLITYMRSNDAILGLMPDVFAFTFLQELVARSLGYDLGTYTHMVGSLHVYSEREADARAYLDEGSFPLYPMPPMPLQDPWEMVQQLLNAESNMRNGLQPLYPDDSSSYWRNLGLVLGAWRAFKDSDKETLRKLHEMLSATVYGTATLEKCYALGAL</sequence>
<dbReference type="EMBL" id="QWGT01000023">
    <property type="protein sequence ID" value="RIJ52882.1"/>
    <property type="molecule type" value="Genomic_DNA"/>
</dbReference>
<keyword evidence="3" id="KW-0808">Transferase</keyword>
<feature type="domain" description="Thymidylate synthase/dCMP hydroxymethylase" evidence="4">
    <location>
        <begin position="23"/>
        <end position="184"/>
    </location>
</feature>
<reference evidence="5 6" key="1">
    <citation type="submission" date="2018-08" db="EMBL/GenBank/DDBJ databases">
        <title>Genome Sequence of Clavibacter michiganensis Subspecies type strains, and the Atypical Peach-Colored Strains Isolated from Tomato.</title>
        <authorList>
            <person name="Osdaghi E."/>
            <person name="Portier P."/>
            <person name="Briand M."/>
            <person name="Jacques M.-A."/>
        </authorList>
    </citation>
    <scope>NUCLEOTIDE SEQUENCE [LARGE SCALE GENOMIC DNA]</scope>
    <source>
        <strain evidence="5 6">CFBP 8615</strain>
    </source>
</reference>
<evidence type="ECO:0000313" key="6">
    <source>
        <dbReference type="Proteomes" id="UP000266484"/>
    </source>
</evidence>
<dbReference type="InterPro" id="IPR000398">
    <property type="entry name" value="Thymidylate_synthase"/>
</dbReference>
<organism evidence="5 6">
    <name type="scientific">Clavibacter lycopersici</name>
    <dbReference type="NCBI Taxonomy" id="2301718"/>
    <lineage>
        <taxon>Bacteria</taxon>
        <taxon>Bacillati</taxon>
        <taxon>Actinomycetota</taxon>
        <taxon>Actinomycetes</taxon>
        <taxon>Micrococcales</taxon>
        <taxon>Microbacteriaceae</taxon>
        <taxon>Clavibacter</taxon>
    </lineage>
</organism>
<dbReference type="Proteomes" id="UP000266484">
    <property type="component" value="Unassembled WGS sequence"/>
</dbReference>
<protein>
    <recommendedName>
        <fullName evidence="1">thymidylate synthase</fullName>
        <ecNumber evidence="1">2.1.1.45</ecNumber>
    </recommendedName>
</protein>
<dbReference type="GO" id="GO:0032259">
    <property type="term" value="P:methylation"/>
    <property type="evidence" value="ECO:0007669"/>
    <property type="project" value="UniProtKB-KW"/>
</dbReference>
<dbReference type="Pfam" id="PF00303">
    <property type="entry name" value="Thymidylat_synt"/>
    <property type="match status" value="1"/>
</dbReference>
<dbReference type="SUPFAM" id="SSF55831">
    <property type="entry name" value="Thymidylate synthase/dCMP hydroxymethylase"/>
    <property type="match status" value="1"/>
</dbReference>
<dbReference type="OrthoDB" id="9774633at2"/>
<evidence type="ECO:0000256" key="3">
    <source>
        <dbReference type="ARBA" id="ARBA00022679"/>
    </source>
</evidence>
<evidence type="ECO:0000313" key="5">
    <source>
        <dbReference type="EMBL" id="RIJ52882.1"/>
    </source>
</evidence>
<dbReference type="CDD" id="cd00351">
    <property type="entry name" value="TS_Pyrimidine_HMase"/>
    <property type="match status" value="1"/>
</dbReference>
<comment type="caution">
    <text evidence="5">The sequence shown here is derived from an EMBL/GenBank/DDBJ whole genome shotgun (WGS) entry which is preliminary data.</text>
</comment>
<dbReference type="InterPro" id="IPR045097">
    <property type="entry name" value="Thymidate_synth/dCMP_Mease"/>
</dbReference>
<name>A0A399TCR1_9MICO</name>
<dbReference type="GO" id="GO:0006231">
    <property type="term" value="P:dTMP biosynthetic process"/>
    <property type="evidence" value="ECO:0007669"/>
    <property type="project" value="InterPro"/>
</dbReference>
<dbReference type="AlphaFoldDB" id="A0A399TCR1"/>
<evidence type="ECO:0000256" key="2">
    <source>
        <dbReference type="ARBA" id="ARBA00022603"/>
    </source>
</evidence>
<dbReference type="PANTHER" id="PTHR11548">
    <property type="entry name" value="THYMIDYLATE SYNTHASE 1"/>
    <property type="match status" value="1"/>
</dbReference>
<proteinExistence type="predicted"/>
<evidence type="ECO:0000256" key="1">
    <source>
        <dbReference type="ARBA" id="ARBA00011947"/>
    </source>
</evidence>
<dbReference type="EC" id="2.1.1.45" evidence="1"/>
<dbReference type="GO" id="GO:0005829">
    <property type="term" value="C:cytosol"/>
    <property type="evidence" value="ECO:0007669"/>
    <property type="project" value="TreeGrafter"/>
</dbReference>
<dbReference type="GO" id="GO:0004799">
    <property type="term" value="F:thymidylate synthase activity"/>
    <property type="evidence" value="ECO:0007669"/>
    <property type="project" value="UniProtKB-EC"/>
</dbReference>
<dbReference type="Gene3D" id="3.30.572.10">
    <property type="entry name" value="Thymidylate synthase/dCMP hydroxymethylase domain"/>
    <property type="match status" value="1"/>
</dbReference>
<dbReference type="InterPro" id="IPR023451">
    <property type="entry name" value="Thymidate_synth/dCMP_Mease_dom"/>
</dbReference>